<feature type="compositionally biased region" description="Polar residues" evidence="3">
    <location>
        <begin position="343"/>
        <end position="359"/>
    </location>
</feature>
<protein>
    <recommendedName>
        <fullName evidence="2">DNA repair protein rad9</fullName>
    </recommendedName>
</protein>
<dbReference type="EMBL" id="JANBVN010000036">
    <property type="protein sequence ID" value="KAJ9158455.1"/>
    <property type="molecule type" value="Genomic_DNA"/>
</dbReference>
<dbReference type="Gene3D" id="3.70.10.10">
    <property type="match status" value="1"/>
</dbReference>
<dbReference type="GO" id="GO:0031573">
    <property type="term" value="P:mitotic intra-S DNA damage checkpoint signaling"/>
    <property type="evidence" value="ECO:0007669"/>
    <property type="project" value="TreeGrafter"/>
</dbReference>
<dbReference type="GO" id="GO:0071479">
    <property type="term" value="P:cellular response to ionizing radiation"/>
    <property type="evidence" value="ECO:0007669"/>
    <property type="project" value="TreeGrafter"/>
</dbReference>
<comment type="caution">
    <text evidence="4">The sequence shown here is derived from an EMBL/GenBank/DDBJ whole genome shotgun (WGS) entry which is preliminary data.</text>
</comment>
<organism evidence="4 5">
    <name type="scientific">Coniochaeta hoffmannii</name>
    <dbReference type="NCBI Taxonomy" id="91930"/>
    <lineage>
        <taxon>Eukaryota</taxon>
        <taxon>Fungi</taxon>
        <taxon>Dikarya</taxon>
        <taxon>Ascomycota</taxon>
        <taxon>Pezizomycotina</taxon>
        <taxon>Sordariomycetes</taxon>
        <taxon>Sordariomycetidae</taxon>
        <taxon>Coniochaetales</taxon>
        <taxon>Coniochaetaceae</taxon>
        <taxon>Coniochaeta</taxon>
    </lineage>
</organism>
<evidence type="ECO:0000256" key="1">
    <source>
        <dbReference type="ARBA" id="ARBA00008494"/>
    </source>
</evidence>
<evidence type="ECO:0000256" key="3">
    <source>
        <dbReference type="SAM" id="MobiDB-lite"/>
    </source>
</evidence>
<dbReference type="PANTHER" id="PTHR15237">
    <property type="entry name" value="DNA REPAIR PROTEIN RAD9"/>
    <property type="match status" value="1"/>
</dbReference>
<dbReference type="InterPro" id="IPR026584">
    <property type="entry name" value="Rad9"/>
</dbReference>
<dbReference type="InterPro" id="IPR046938">
    <property type="entry name" value="DNA_clamp_sf"/>
</dbReference>
<dbReference type="GO" id="GO:0000076">
    <property type="term" value="P:DNA replication checkpoint signaling"/>
    <property type="evidence" value="ECO:0007669"/>
    <property type="project" value="TreeGrafter"/>
</dbReference>
<evidence type="ECO:0000313" key="5">
    <source>
        <dbReference type="Proteomes" id="UP001174691"/>
    </source>
</evidence>
<gene>
    <name evidence="4" type="ORF">NKR19_g3336</name>
</gene>
<comment type="similarity">
    <text evidence="1 2">Belongs to the rad9 family.</text>
</comment>
<dbReference type="GO" id="GO:0006281">
    <property type="term" value="P:DNA repair"/>
    <property type="evidence" value="ECO:0007669"/>
    <property type="project" value="UniProtKB-UniRule"/>
</dbReference>
<dbReference type="Pfam" id="PF04139">
    <property type="entry name" value="Rad9"/>
    <property type="match status" value="1"/>
</dbReference>
<feature type="region of interest" description="Disordered" evidence="3">
    <location>
        <begin position="292"/>
        <end position="372"/>
    </location>
</feature>
<evidence type="ECO:0000313" key="4">
    <source>
        <dbReference type="EMBL" id="KAJ9158455.1"/>
    </source>
</evidence>
<dbReference type="PIRSF" id="PIRSF009303">
    <property type="entry name" value="Cell_cycle_RAD9"/>
    <property type="match status" value="1"/>
</dbReference>
<accession>A0AA38W1K4</accession>
<name>A0AA38W1K4_9PEZI</name>
<dbReference type="AlphaFoldDB" id="A0AA38W1K4"/>
<evidence type="ECO:0000256" key="2">
    <source>
        <dbReference type="PIRNR" id="PIRNR009303"/>
    </source>
</evidence>
<comment type="function">
    <text evidence="2">Acts in DNA repair and mutagenesis. Involved in promoting resistance to ionizing radiation and UV light, as well as regulating cell cycle progression after irradiation.</text>
</comment>
<dbReference type="SUPFAM" id="SSF55979">
    <property type="entry name" value="DNA clamp"/>
    <property type="match status" value="1"/>
</dbReference>
<dbReference type="Proteomes" id="UP001174691">
    <property type="component" value="Unassembled WGS sequence"/>
</dbReference>
<dbReference type="InterPro" id="IPR007268">
    <property type="entry name" value="Rad9/Ddc1"/>
</dbReference>
<keyword evidence="2" id="KW-0227">DNA damage</keyword>
<dbReference type="GO" id="GO:0030896">
    <property type="term" value="C:checkpoint clamp complex"/>
    <property type="evidence" value="ECO:0007669"/>
    <property type="project" value="UniProtKB-UniRule"/>
</dbReference>
<proteinExistence type="inferred from homology"/>
<dbReference type="PANTHER" id="PTHR15237:SF0">
    <property type="entry name" value="CELL CYCLE CHECKPOINT CONTROL PROTEIN"/>
    <property type="match status" value="1"/>
</dbReference>
<sequence>MAILSFTLSEEGVAVLHDALACIVKFSDDVCLEASKDKLTLTALNLSKSAYVKITLSANRFFSRYSFDGTGQFRDKFFCQLYIRSLLSIFRTRAASGDQARDRDKETTIERCDVSVDDGPGVKSRLIAKIICRNGITATHALPFETKAPVHAKFDSNEAANRWTISARTLRQLMDHFGPGIELLDINTDGENVVNFTCFTEKAVNPSTDAVLKKPLHTSIAVEMDEFDDIEVPEKLHIIVSVKDFRNILHHAQLTSGELAASYSVPGRPMKLSYRGDGILCEYILMTVGEKDAAGQRGTKRTRGANQTKPAAPRPELEAASVTSSNQANFAVPSGSRAAAGNATAQQKTPARPRQSQFQIRPPPLPPPSTLRSESLFVAQDEDQQWEPVNADEDADGEEIARLEWDNNLNPSPKRIISHAAQATPRSEDIDKMLDSGLEPTQRLSEVRRFGLFSP</sequence>
<keyword evidence="5" id="KW-1185">Reference proteome</keyword>
<reference evidence="4" key="1">
    <citation type="submission" date="2022-07" db="EMBL/GenBank/DDBJ databases">
        <title>Fungi with potential for degradation of polypropylene.</title>
        <authorList>
            <person name="Gostincar C."/>
        </authorList>
    </citation>
    <scope>NUCLEOTIDE SEQUENCE</scope>
    <source>
        <strain evidence="4">EXF-13287</strain>
    </source>
</reference>